<name>A0AAU9WRT5_9CNID</name>
<dbReference type="InterPro" id="IPR000157">
    <property type="entry name" value="TIR_dom"/>
</dbReference>
<dbReference type="SMART" id="SM00408">
    <property type="entry name" value="IGc2"/>
    <property type="match status" value="3"/>
</dbReference>
<evidence type="ECO:0000256" key="3">
    <source>
        <dbReference type="ARBA" id="ARBA00011902"/>
    </source>
</evidence>
<dbReference type="EC" id="2.7.10.1" evidence="3"/>
<keyword evidence="14" id="KW-0520">NAD</keyword>
<dbReference type="SUPFAM" id="SSF48726">
    <property type="entry name" value="Immunoglobulin"/>
    <property type="match status" value="3"/>
</dbReference>
<feature type="domain" description="Ig-like" evidence="22">
    <location>
        <begin position="7"/>
        <end position="96"/>
    </location>
</feature>
<evidence type="ECO:0000256" key="14">
    <source>
        <dbReference type="ARBA" id="ARBA00023027"/>
    </source>
</evidence>
<keyword evidence="8" id="KW-0677">Repeat</keyword>
<dbReference type="Pfam" id="PF13927">
    <property type="entry name" value="Ig_3"/>
    <property type="match status" value="1"/>
</dbReference>
<proteinExistence type="inferred from homology"/>
<keyword evidence="17" id="KW-1015">Disulfide bond</keyword>
<comment type="similarity">
    <text evidence="2">Belongs to the interleukin-1 receptor family.</text>
</comment>
<dbReference type="PROSITE" id="PS50104">
    <property type="entry name" value="TIR"/>
    <property type="match status" value="1"/>
</dbReference>
<dbReference type="GO" id="GO:0005524">
    <property type="term" value="F:ATP binding"/>
    <property type="evidence" value="ECO:0007669"/>
    <property type="project" value="UniProtKB-KW"/>
</dbReference>
<dbReference type="SMART" id="SM00255">
    <property type="entry name" value="TIR"/>
    <property type="match status" value="1"/>
</dbReference>
<dbReference type="InterPro" id="IPR052615">
    <property type="entry name" value="FGFRL"/>
</dbReference>
<keyword evidence="11" id="KW-0378">Hydrolase</keyword>
<dbReference type="GO" id="GO:0004714">
    <property type="term" value="F:transmembrane receptor protein tyrosine kinase activity"/>
    <property type="evidence" value="ECO:0007669"/>
    <property type="project" value="UniProtKB-EC"/>
</dbReference>
<evidence type="ECO:0000256" key="18">
    <source>
        <dbReference type="ARBA" id="ARBA00023170"/>
    </source>
</evidence>
<keyword evidence="18" id="KW-0675">Receptor</keyword>
<dbReference type="Pfam" id="PF13676">
    <property type="entry name" value="TIR_2"/>
    <property type="match status" value="1"/>
</dbReference>
<dbReference type="GO" id="GO:0016787">
    <property type="term" value="F:hydrolase activity"/>
    <property type="evidence" value="ECO:0007669"/>
    <property type="project" value="UniProtKB-KW"/>
</dbReference>
<dbReference type="InterPro" id="IPR013783">
    <property type="entry name" value="Ig-like_fold"/>
</dbReference>
<evidence type="ECO:0000256" key="19">
    <source>
        <dbReference type="ARBA" id="ARBA00023180"/>
    </source>
</evidence>
<dbReference type="Pfam" id="PF07679">
    <property type="entry name" value="I-set"/>
    <property type="match status" value="1"/>
</dbReference>
<dbReference type="PANTHER" id="PTHR19890:SF10">
    <property type="entry name" value="FIBROBLAST GROWTH FACTOR RECEPTOR-LIKE 1"/>
    <property type="match status" value="1"/>
</dbReference>
<dbReference type="GO" id="GO:0007165">
    <property type="term" value="P:signal transduction"/>
    <property type="evidence" value="ECO:0007669"/>
    <property type="project" value="InterPro"/>
</dbReference>
<keyword evidence="10" id="KW-0418">Kinase</keyword>
<keyword evidence="13" id="KW-1133">Transmembrane helix</keyword>
<evidence type="ECO:0000256" key="9">
    <source>
        <dbReference type="ARBA" id="ARBA00022741"/>
    </source>
</evidence>
<evidence type="ECO:0000256" key="5">
    <source>
        <dbReference type="ARBA" id="ARBA00022679"/>
    </source>
</evidence>
<evidence type="ECO:0000256" key="20">
    <source>
        <dbReference type="ARBA" id="ARBA00023319"/>
    </source>
</evidence>
<evidence type="ECO:0000256" key="17">
    <source>
        <dbReference type="ARBA" id="ARBA00023157"/>
    </source>
</evidence>
<evidence type="ECO:0000256" key="13">
    <source>
        <dbReference type="ARBA" id="ARBA00022989"/>
    </source>
</evidence>
<dbReference type="PROSITE" id="PS50835">
    <property type="entry name" value="IG_LIKE"/>
    <property type="match status" value="2"/>
</dbReference>
<evidence type="ECO:0000259" key="21">
    <source>
        <dbReference type="PROSITE" id="PS50104"/>
    </source>
</evidence>
<keyword evidence="12" id="KW-0067">ATP-binding</keyword>
<dbReference type="SMART" id="SM00409">
    <property type="entry name" value="IG"/>
    <property type="match status" value="3"/>
</dbReference>
<dbReference type="Gene3D" id="3.40.50.10140">
    <property type="entry name" value="Toll/interleukin-1 receptor homology (TIR) domain"/>
    <property type="match status" value="1"/>
</dbReference>
<evidence type="ECO:0000256" key="7">
    <source>
        <dbReference type="ARBA" id="ARBA00022729"/>
    </source>
</evidence>
<dbReference type="InterPro" id="IPR036179">
    <property type="entry name" value="Ig-like_dom_sf"/>
</dbReference>
<evidence type="ECO:0000256" key="2">
    <source>
        <dbReference type="ARBA" id="ARBA00009752"/>
    </source>
</evidence>
<keyword evidence="9" id="KW-0547">Nucleotide-binding</keyword>
<dbReference type="PANTHER" id="PTHR19890">
    <property type="entry name" value="FIBROBLAST GROWTH FACTOR RECEPTOR"/>
    <property type="match status" value="1"/>
</dbReference>
<comment type="caution">
    <text evidence="23">The sequence shown here is derived from an EMBL/GenBank/DDBJ whole genome shotgun (WGS) entry which is preliminary data.</text>
</comment>
<evidence type="ECO:0000256" key="10">
    <source>
        <dbReference type="ARBA" id="ARBA00022777"/>
    </source>
</evidence>
<dbReference type="InterPro" id="IPR003599">
    <property type="entry name" value="Ig_sub"/>
</dbReference>
<keyword evidence="5" id="KW-0808">Transferase</keyword>
<keyword evidence="20" id="KW-0393">Immunoglobulin domain</keyword>
<dbReference type="Proteomes" id="UP001159428">
    <property type="component" value="Unassembled WGS sequence"/>
</dbReference>
<dbReference type="InterPro" id="IPR007110">
    <property type="entry name" value="Ig-like_dom"/>
</dbReference>
<keyword evidence="16" id="KW-0829">Tyrosine-protein kinase</keyword>
<sequence>FTDNYPPRAQGTLKPLYVARLGDIKRLRCAVTGLPPPNITWIKNDQPLHQSERIRKLNKNKTIKIKGVRLDDQGNYTCIAENPLGKVNLTLQLNVRHDEIRTTTGSPLATKRPTTKHQARGRQSYKIYREAPHHEFVHNGSTFLICRTNPNTLVAIYKFDLKMKKKIGLQKRFRPLFVTVTIVNVTEEDFGLYTCLVSNHIGNDFSSAFLIKNVKPTVPVTAKHRSAPILQTGLPKNKTVQVGDDATFTCLVPVSGTLPNFRWLKWNTPVNSIPKTYNDILKGSYRVMDPYYYKTVRVKNNYGVELNIVNVTEDDFGLYTCLVSNHIGDDFRSAFLIKYMKPTVPVTEPTFEYDAFVIFSSQDSDWVVKTLIPTLEEKHHLKCCVHYRDFALGVPFRENMVNSVYKSRKTIAVVSKNFFNSNYCGSEMDYALHRLMERRDDSLVVIKIDDVDRTKLPKELRKRSYIDLQKSVEKDHWDRKLVKCLTLPSDPPQKQIL</sequence>
<evidence type="ECO:0000256" key="4">
    <source>
        <dbReference type="ARBA" id="ARBA00022553"/>
    </source>
</evidence>
<dbReference type="InterPro" id="IPR013098">
    <property type="entry name" value="Ig_I-set"/>
</dbReference>
<evidence type="ECO:0000256" key="11">
    <source>
        <dbReference type="ARBA" id="ARBA00022801"/>
    </source>
</evidence>
<gene>
    <name evidence="23" type="ORF">PMEA_00009899</name>
</gene>
<keyword evidence="7" id="KW-0732">Signal</keyword>
<feature type="domain" description="Ig-like" evidence="22">
    <location>
        <begin position="216"/>
        <end position="325"/>
    </location>
</feature>
<dbReference type="GO" id="GO:0016020">
    <property type="term" value="C:membrane"/>
    <property type="evidence" value="ECO:0007669"/>
    <property type="project" value="UniProtKB-SubCell"/>
</dbReference>
<dbReference type="FunFam" id="2.60.40.10:FF:000016">
    <property type="entry name" value="Fibroblast growth factor receptor"/>
    <property type="match status" value="1"/>
</dbReference>
<keyword evidence="19" id="KW-0325">Glycoprotein</keyword>
<evidence type="ECO:0000256" key="6">
    <source>
        <dbReference type="ARBA" id="ARBA00022692"/>
    </source>
</evidence>
<dbReference type="Gene3D" id="2.60.40.10">
    <property type="entry name" value="Immunoglobulins"/>
    <property type="match status" value="3"/>
</dbReference>
<dbReference type="AlphaFoldDB" id="A0AAU9WRT5"/>
<keyword evidence="4" id="KW-0597">Phosphoprotein</keyword>
<evidence type="ECO:0000256" key="8">
    <source>
        <dbReference type="ARBA" id="ARBA00022737"/>
    </source>
</evidence>
<protein>
    <recommendedName>
        <fullName evidence="3">receptor protein-tyrosine kinase</fullName>
        <ecNumber evidence="3">2.7.10.1</ecNumber>
    </recommendedName>
</protein>
<evidence type="ECO:0000256" key="16">
    <source>
        <dbReference type="ARBA" id="ARBA00023137"/>
    </source>
</evidence>
<dbReference type="FunFam" id="2.60.40.10:FF:000020">
    <property type="entry name" value="Fibroblast growth factor receptor"/>
    <property type="match status" value="1"/>
</dbReference>
<evidence type="ECO:0000256" key="15">
    <source>
        <dbReference type="ARBA" id="ARBA00023136"/>
    </source>
</evidence>
<dbReference type="SUPFAM" id="SSF52200">
    <property type="entry name" value="Toll/Interleukin receptor TIR domain"/>
    <property type="match status" value="1"/>
</dbReference>
<dbReference type="EMBL" id="CALNXJ010000019">
    <property type="protein sequence ID" value="CAH3122968.1"/>
    <property type="molecule type" value="Genomic_DNA"/>
</dbReference>
<evidence type="ECO:0000313" key="24">
    <source>
        <dbReference type="Proteomes" id="UP001159428"/>
    </source>
</evidence>
<feature type="non-terminal residue" evidence="23">
    <location>
        <position position="1"/>
    </location>
</feature>
<evidence type="ECO:0000313" key="23">
    <source>
        <dbReference type="EMBL" id="CAH3122968.1"/>
    </source>
</evidence>
<comment type="subcellular location">
    <subcellularLocation>
        <location evidence="1">Membrane</location>
        <topology evidence="1">Single-pass membrane protein</topology>
    </subcellularLocation>
</comment>
<feature type="domain" description="TIR" evidence="21">
    <location>
        <begin position="351"/>
        <end position="486"/>
    </location>
</feature>
<evidence type="ECO:0000256" key="1">
    <source>
        <dbReference type="ARBA" id="ARBA00004167"/>
    </source>
</evidence>
<dbReference type="InterPro" id="IPR035897">
    <property type="entry name" value="Toll_tir_struct_dom_sf"/>
</dbReference>
<organism evidence="23 24">
    <name type="scientific">Pocillopora meandrina</name>
    <dbReference type="NCBI Taxonomy" id="46732"/>
    <lineage>
        <taxon>Eukaryota</taxon>
        <taxon>Metazoa</taxon>
        <taxon>Cnidaria</taxon>
        <taxon>Anthozoa</taxon>
        <taxon>Hexacorallia</taxon>
        <taxon>Scleractinia</taxon>
        <taxon>Astrocoeniina</taxon>
        <taxon>Pocilloporidae</taxon>
        <taxon>Pocillopora</taxon>
    </lineage>
</organism>
<accession>A0AAU9WRT5</accession>
<reference evidence="23 24" key="1">
    <citation type="submission" date="2022-05" db="EMBL/GenBank/DDBJ databases">
        <authorList>
            <consortium name="Genoscope - CEA"/>
            <person name="William W."/>
        </authorList>
    </citation>
    <scope>NUCLEOTIDE SEQUENCE [LARGE SCALE GENOMIC DNA]</scope>
</reference>
<dbReference type="InterPro" id="IPR003598">
    <property type="entry name" value="Ig_sub2"/>
</dbReference>
<evidence type="ECO:0000256" key="12">
    <source>
        <dbReference type="ARBA" id="ARBA00022840"/>
    </source>
</evidence>
<evidence type="ECO:0000259" key="22">
    <source>
        <dbReference type="PROSITE" id="PS50835"/>
    </source>
</evidence>
<dbReference type="CDD" id="cd00096">
    <property type="entry name" value="Ig"/>
    <property type="match status" value="2"/>
</dbReference>
<keyword evidence="15" id="KW-0472">Membrane</keyword>
<keyword evidence="24" id="KW-1185">Reference proteome</keyword>
<keyword evidence="6" id="KW-0812">Transmembrane</keyword>